<feature type="transmembrane region" description="Helical" evidence="10">
    <location>
        <begin position="164"/>
        <end position="182"/>
    </location>
</feature>
<sequence>MLNVGQPSEALQSVVLCLGHFVHIYYYSWNSQKILDHSSMIFDAIYNTEWYREMNIITKLLTFMMLRSTKPCIQTAGKLFPMTLMNFTVVNLMEIKVTYEHIQTDIKCLKNHKKLITVVTLQNQIPCRMTAGKLVVLSMETLGMVLGVIVYFDDKETVLESITPFMIDVLVASKYINAIVNVKTMIKLLNRIKENCLIFTNEKEKSILNEYSHIGQFITYGYIVGVYSTTLVFITEPLIPKWINFILQSNETIPNKYPVPIYWYVTDMEENFYPILCYESICIVAIVTITVANDSMFIIFLQHACALFAIVGRQLENLPRKKYLEDNWEYSDKFRKTNDIQYDYYVMCIKNHKRAIEYGLLFTDSFYWNNPFSLRNNLYFDYE</sequence>
<evidence type="ECO:0000256" key="5">
    <source>
        <dbReference type="ARBA" id="ARBA00022725"/>
    </source>
</evidence>
<keyword evidence="3 10" id="KW-0716">Sensory transduction</keyword>
<evidence type="ECO:0000256" key="6">
    <source>
        <dbReference type="ARBA" id="ARBA00022989"/>
    </source>
</evidence>
<evidence type="ECO:0000313" key="12">
    <source>
        <dbReference type="Proteomes" id="UP001168990"/>
    </source>
</evidence>
<keyword evidence="2" id="KW-1003">Cell membrane</keyword>
<reference evidence="11" key="1">
    <citation type="journal article" date="2023" name="bioRxiv">
        <title>Scaffold-level genome assemblies of two parasitoid biocontrol wasps reveal the parthenogenesis mechanism and an associated novel virus.</title>
        <authorList>
            <person name="Inwood S."/>
            <person name="Skelly J."/>
            <person name="Guhlin J."/>
            <person name="Harrop T."/>
            <person name="Goldson S."/>
            <person name="Dearden P."/>
        </authorList>
    </citation>
    <scope>NUCLEOTIDE SEQUENCE</scope>
    <source>
        <strain evidence="11">Irish</strain>
        <tissue evidence="11">Whole body</tissue>
    </source>
</reference>
<evidence type="ECO:0000256" key="10">
    <source>
        <dbReference type="RuleBase" id="RU351113"/>
    </source>
</evidence>
<dbReference type="GO" id="GO:0005549">
    <property type="term" value="F:odorant binding"/>
    <property type="evidence" value="ECO:0007669"/>
    <property type="project" value="InterPro"/>
</dbReference>
<proteinExistence type="inferred from homology"/>
<evidence type="ECO:0000256" key="9">
    <source>
        <dbReference type="ARBA" id="ARBA00023224"/>
    </source>
</evidence>
<dbReference type="PANTHER" id="PTHR21137">
    <property type="entry name" value="ODORANT RECEPTOR"/>
    <property type="match status" value="1"/>
</dbReference>
<comment type="caution">
    <text evidence="10">Lacks conserved residue(s) required for the propagation of feature annotation.</text>
</comment>
<evidence type="ECO:0000256" key="2">
    <source>
        <dbReference type="ARBA" id="ARBA00022475"/>
    </source>
</evidence>
<keyword evidence="8 10" id="KW-0675">Receptor</keyword>
<comment type="caution">
    <text evidence="11">The sequence shown here is derived from an EMBL/GenBank/DDBJ whole genome shotgun (WGS) entry which is preliminary data.</text>
</comment>
<accession>A0AA39F704</accession>
<dbReference type="Pfam" id="PF02949">
    <property type="entry name" value="7tm_6"/>
    <property type="match status" value="2"/>
</dbReference>
<dbReference type="PANTHER" id="PTHR21137:SF35">
    <property type="entry name" value="ODORANT RECEPTOR 19A-RELATED"/>
    <property type="match status" value="1"/>
</dbReference>
<dbReference type="GO" id="GO:0007165">
    <property type="term" value="P:signal transduction"/>
    <property type="evidence" value="ECO:0007669"/>
    <property type="project" value="UniProtKB-KW"/>
</dbReference>
<protein>
    <recommendedName>
        <fullName evidence="10">Odorant receptor</fullName>
    </recommendedName>
</protein>
<keyword evidence="6 10" id="KW-1133">Transmembrane helix</keyword>
<keyword evidence="9 10" id="KW-0807">Transducer</keyword>
<dbReference type="Proteomes" id="UP001168990">
    <property type="component" value="Unassembled WGS sequence"/>
</dbReference>
<evidence type="ECO:0000256" key="3">
    <source>
        <dbReference type="ARBA" id="ARBA00022606"/>
    </source>
</evidence>
<feature type="transmembrane region" description="Helical" evidence="10">
    <location>
        <begin position="272"/>
        <end position="291"/>
    </location>
</feature>
<keyword evidence="12" id="KW-1185">Reference proteome</keyword>
<gene>
    <name evidence="11" type="ORF">PV328_002782</name>
</gene>
<keyword evidence="5 10" id="KW-0552">Olfaction</keyword>
<comment type="similarity">
    <text evidence="10">Belongs to the insect chemoreceptor superfamily. Heteromeric odorant receptor channel (TC 1.A.69) family.</text>
</comment>
<name>A0AA39F704_9HYME</name>
<dbReference type="InterPro" id="IPR004117">
    <property type="entry name" value="7tm6_olfct_rcpt"/>
</dbReference>
<keyword evidence="7 10" id="KW-0472">Membrane</keyword>
<feature type="transmembrane region" description="Helical" evidence="10">
    <location>
        <begin position="134"/>
        <end position="152"/>
    </location>
</feature>
<dbReference type="GO" id="GO:0004984">
    <property type="term" value="F:olfactory receptor activity"/>
    <property type="evidence" value="ECO:0007669"/>
    <property type="project" value="InterPro"/>
</dbReference>
<evidence type="ECO:0000256" key="1">
    <source>
        <dbReference type="ARBA" id="ARBA00004651"/>
    </source>
</evidence>
<dbReference type="AlphaFoldDB" id="A0AA39F704"/>
<evidence type="ECO:0000313" key="11">
    <source>
        <dbReference type="EMBL" id="KAK0164121.1"/>
    </source>
</evidence>
<keyword evidence="4 10" id="KW-0812">Transmembrane</keyword>
<dbReference type="GO" id="GO:0005886">
    <property type="term" value="C:plasma membrane"/>
    <property type="evidence" value="ECO:0007669"/>
    <property type="project" value="UniProtKB-SubCell"/>
</dbReference>
<evidence type="ECO:0000256" key="7">
    <source>
        <dbReference type="ARBA" id="ARBA00023136"/>
    </source>
</evidence>
<reference evidence="11" key="2">
    <citation type="submission" date="2023-03" db="EMBL/GenBank/DDBJ databases">
        <authorList>
            <person name="Inwood S.N."/>
            <person name="Skelly J.G."/>
            <person name="Guhlin J."/>
            <person name="Harrop T.W.R."/>
            <person name="Goldson S.G."/>
            <person name="Dearden P.K."/>
        </authorList>
    </citation>
    <scope>NUCLEOTIDE SEQUENCE</scope>
    <source>
        <strain evidence="11">Irish</strain>
        <tissue evidence="11">Whole body</tissue>
    </source>
</reference>
<dbReference type="EMBL" id="JAQQBS010001422">
    <property type="protein sequence ID" value="KAK0164121.1"/>
    <property type="molecule type" value="Genomic_DNA"/>
</dbReference>
<evidence type="ECO:0000256" key="4">
    <source>
        <dbReference type="ARBA" id="ARBA00022692"/>
    </source>
</evidence>
<organism evidence="11 12">
    <name type="scientific">Microctonus aethiopoides</name>
    <dbReference type="NCBI Taxonomy" id="144406"/>
    <lineage>
        <taxon>Eukaryota</taxon>
        <taxon>Metazoa</taxon>
        <taxon>Ecdysozoa</taxon>
        <taxon>Arthropoda</taxon>
        <taxon>Hexapoda</taxon>
        <taxon>Insecta</taxon>
        <taxon>Pterygota</taxon>
        <taxon>Neoptera</taxon>
        <taxon>Endopterygota</taxon>
        <taxon>Hymenoptera</taxon>
        <taxon>Apocrita</taxon>
        <taxon>Ichneumonoidea</taxon>
        <taxon>Braconidae</taxon>
        <taxon>Euphorinae</taxon>
        <taxon>Microctonus</taxon>
    </lineage>
</organism>
<evidence type="ECO:0000256" key="8">
    <source>
        <dbReference type="ARBA" id="ARBA00023170"/>
    </source>
</evidence>
<comment type="subcellular location">
    <subcellularLocation>
        <location evidence="1 10">Cell membrane</location>
        <topology evidence="1 10">Multi-pass membrane protein</topology>
    </subcellularLocation>
</comment>